<reference evidence="2" key="1">
    <citation type="journal article" date="2010" name="BMC Genomics">
        <title>Genomes of three tomato pathogens within the Ralstonia solanacearum species complex reveal significant evolutionary divergence.</title>
        <authorList>
            <person name="Remenant B."/>
            <person name="Coupat-Goutaland B."/>
            <person name="Guidot A."/>
            <person name="Cellier G."/>
            <person name="Wicker E."/>
            <person name="Allen C."/>
            <person name="Fegan M."/>
            <person name="Pruvost O."/>
            <person name="Elbaz M."/>
            <person name="Calteau A."/>
            <person name="Salvignol G."/>
            <person name="Mornico D."/>
            <person name="Mangenot S."/>
            <person name="Barbe V."/>
            <person name="Medigue C."/>
            <person name="Prior P."/>
        </authorList>
    </citation>
    <scope>NUCLEOTIDE SEQUENCE [LARGE SCALE GENOMIC DNA]</scope>
    <source>
        <strain evidence="2">CFBP2957</strain>
        <plasmid evidence="2">RCFBPv3_mp</plasmid>
    </source>
</reference>
<dbReference type="SUPFAM" id="SSF56784">
    <property type="entry name" value="HAD-like"/>
    <property type="match status" value="1"/>
</dbReference>
<protein>
    <submittedName>
        <fullName evidence="2">Putative type III effector protein</fullName>
    </submittedName>
</protein>
<name>D8P3H5_RALSL</name>
<organism evidence="2">
    <name type="scientific">Ralstonia solanacearum CFBP2957</name>
    <dbReference type="NCBI Taxonomy" id="859656"/>
    <lineage>
        <taxon>Bacteria</taxon>
        <taxon>Pseudomonadati</taxon>
        <taxon>Pseudomonadota</taxon>
        <taxon>Betaproteobacteria</taxon>
        <taxon>Burkholderiales</taxon>
        <taxon>Burkholderiaceae</taxon>
        <taxon>Ralstonia</taxon>
        <taxon>Ralstonia solanacearum species complex</taxon>
    </lineage>
</organism>
<keyword evidence="2" id="KW-0614">Plasmid</keyword>
<feature type="compositionally biased region" description="Polar residues" evidence="1">
    <location>
        <begin position="1"/>
        <end position="24"/>
    </location>
</feature>
<dbReference type="SUPFAM" id="SSF53271">
    <property type="entry name" value="PRTase-like"/>
    <property type="match status" value="1"/>
</dbReference>
<gene>
    <name evidence="2" type="ORF">RCFBP_mp20032</name>
</gene>
<dbReference type="Gene3D" id="1.10.150.730">
    <property type="match status" value="1"/>
</dbReference>
<dbReference type="RefSeq" id="WP_013207982.1">
    <property type="nucleotide sequence ID" value="NC_014309.1"/>
</dbReference>
<dbReference type="InterPro" id="IPR000836">
    <property type="entry name" value="PRTase_dom"/>
</dbReference>
<dbReference type="NCBIfam" id="NF041412">
    <property type="entry name" value="XopC"/>
    <property type="match status" value="1"/>
</dbReference>
<dbReference type="InterPro" id="IPR036412">
    <property type="entry name" value="HAD-like_sf"/>
</dbReference>
<accession>D8P3H5</accession>
<dbReference type="Gene3D" id="3.40.50.1000">
    <property type="entry name" value="HAD superfamily/HAD-like"/>
    <property type="match status" value="1"/>
</dbReference>
<proteinExistence type="predicted"/>
<dbReference type="InterPro" id="IPR023214">
    <property type="entry name" value="HAD_sf"/>
</dbReference>
<reference evidence="2" key="2">
    <citation type="submission" date="2010-02" db="EMBL/GenBank/DDBJ databases">
        <authorList>
            <person name="Genoscope - CEA"/>
        </authorList>
    </citation>
    <scope>NUCLEOTIDE SEQUENCE</scope>
    <source>
        <strain evidence="2">CFBP2957</strain>
        <plasmid evidence="2">RCFBPv3_mp</plasmid>
    </source>
</reference>
<dbReference type="CDD" id="cd06223">
    <property type="entry name" value="PRTases_typeI"/>
    <property type="match status" value="1"/>
</dbReference>
<sequence length="828" mass="90790">MRPLPSVSTTRTVPNTSADDSQQQPPLPVGKNSPIPRAASSAARQGLPKAPLKTGPAGPTENRQQLDQMIANNRELPPGTGAFRLSPQQLGSAARMETQAYHQRTATEAPVFFSEFATEKPALSMVQDLHQSKQDYYAVRHVGKRGRDLFTDAPIEGSDSKIGQLKTSPQLSTQSAGTRAIRGFAATATIDQARGEYIARLHQHVVQMLGGEGGVVHLVRPSRDPYVEDNTLNFFTFCEQAELASSLNALEAKAAKQDKRSPITFTDNKSLIGLSRTSRTEASPIGRLVQQPFFVTSELRAGDKVVLADDHIQAGGSILAMESAARSAGADVLAFATLSTHPFSPQLTMSSEVRAFLDQTLATWDPEHLVSDRLAELGMPRDRLTNSEAMILIAYATDPADTSAVEKFQAMQANFFERAHLHNARINPDAPDAAAQLRQLQARQNAANTESARAFIDSARVLEGEHDSLNPVLNEKPKSPREIVQELNEVSRTSRASVGASDVKQVVVLDWDDCLRDEKGLNYQLMHNALTIAAREHAETLPELSSAVSTLRSQMESGHPPGEGAPLLMKNREDFTGHLMANPSIFKRHIVEDFVRTMLPGLDPQKAKSTVNAVYTQFTRGYKRMTQPQKEALRDVPFPNVRFELMPGAQELLDKCRTADTRVILISNRGHADLEDEVNHLGMMHYFDAVSGTPIIMRPKPGAQQEKMPETLQESLIKALRGDDDEALRQVLGEASTFAHPDTTVIDRGDKKPGATRLLQSLEHLSVPPDVPVTSYGDQASDIKQLQTLAEQRRHVDGVIVNPQRGDVGQQIDVVGIPTRVVRSMEEL</sequence>
<dbReference type="EMBL" id="FP885907">
    <property type="protein sequence ID" value="CBJ53461.1"/>
    <property type="molecule type" value="Genomic_DNA"/>
</dbReference>
<evidence type="ECO:0000256" key="1">
    <source>
        <dbReference type="SAM" id="MobiDB-lite"/>
    </source>
</evidence>
<feature type="region of interest" description="Disordered" evidence="1">
    <location>
        <begin position="1"/>
        <end position="62"/>
    </location>
</feature>
<dbReference type="PATRIC" id="fig|859656.5.peg.3856"/>
<dbReference type="Gene3D" id="3.40.50.2020">
    <property type="match status" value="1"/>
</dbReference>
<geneLocation type="plasmid" evidence="2">
    <name>RCFBPv3_mp</name>
</geneLocation>
<dbReference type="AlphaFoldDB" id="D8P3H5"/>
<evidence type="ECO:0000313" key="2">
    <source>
        <dbReference type="EMBL" id="CBJ53461.1"/>
    </source>
</evidence>
<dbReference type="InterPro" id="IPR029057">
    <property type="entry name" value="PRTase-like"/>
</dbReference>